<keyword evidence="2" id="KW-0812">Transmembrane</keyword>
<organism evidence="3 4">
    <name type="scientific">Populus trichocarpa</name>
    <name type="common">Western balsam poplar</name>
    <name type="synonym">Populus balsamifera subsp. trichocarpa</name>
    <dbReference type="NCBI Taxonomy" id="3694"/>
    <lineage>
        <taxon>Eukaryota</taxon>
        <taxon>Viridiplantae</taxon>
        <taxon>Streptophyta</taxon>
        <taxon>Embryophyta</taxon>
        <taxon>Tracheophyta</taxon>
        <taxon>Spermatophyta</taxon>
        <taxon>Magnoliopsida</taxon>
        <taxon>eudicotyledons</taxon>
        <taxon>Gunneridae</taxon>
        <taxon>Pentapetalae</taxon>
        <taxon>rosids</taxon>
        <taxon>fabids</taxon>
        <taxon>Malpighiales</taxon>
        <taxon>Salicaceae</taxon>
        <taxon>Saliceae</taxon>
        <taxon>Populus</taxon>
    </lineage>
</organism>
<feature type="region of interest" description="Disordered" evidence="1">
    <location>
        <begin position="1"/>
        <end position="24"/>
    </location>
</feature>
<evidence type="ECO:0000313" key="4">
    <source>
        <dbReference type="Proteomes" id="UP000006729"/>
    </source>
</evidence>
<accession>A0A2K2AH19</accession>
<feature type="compositionally biased region" description="Basic residues" evidence="1">
    <location>
        <begin position="10"/>
        <end position="21"/>
    </location>
</feature>
<protein>
    <submittedName>
        <fullName evidence="3">Uncharacterized protein</fullName>
    </submittedName>
</protein>
<evidence type="ECO:0000313" key="3">
    <source>
        <dbReference type="EMBL" id="PNT36819.1"/>
    </source>
</evidence>
<keyword evidence="2" id="KW-1133">Transmembrane helix</keyword>
<dbReference type="EMBL" id="CM009294">
    <property type="protein sequence ID" value="PNT36819.1"/>
    <property type="molecule type" value="Genomic_DNA"/>
</dbReference>
<sequence length="76" mass="8754">MGFSFLTTNRQKKKKRRKGRSTRQIEKIEENEAVSDKKKLQRGGFALALAIIKMVVLEGLPLRCRRGCRMKKGVSF</sequence>
<reference evidence="3 4" key="1">
    <citation type="journal article" date="2006" name="Science">
        <title>The genome of black cottonwood, Populus trichocarpa (Torr. &amp; Gray).</title>
        <authorList>
            <person name="Tuskan G.A."/>
            <person name="Difazio S."/>
            <person name="Jansson S."/>
            <person name="Bohlmann J."/>
            <person name="Grigoriev I."/>
            <person name="Hellsten U."/>
            <person name="Putnam N."/>
            <person name="Ralph S."/>
            <person name="Rombauts S."/>
            <person name="Salamov A."/>
            <person name="Schein J."/>
            <person name="Sterck L."/>
            <person name="Aerts A."/>
            <person name="Bhalerao R.R."/>
            <person name="Bhalerao R.P."/>
            <person name="Blaudez D."/>
            <person name="Boerjan W."/>
            <person name="Brun A."/>
            <person name="Brunner A."/>
            <person name="Busov V."/>
            <person name="Campbell M."/>
            <person name="Carlson J."/>
            <person name="Chalot M."/>
            <person name="Chapman J."/>
            <person name="Chen G.L."/>
            <person name="Cooper D."/>
            <person name="Coutinho P.M."/>
            <person name="Couturier J."/>
            <person name="Covert S."/>
            <person name="Cronk Q."/>
            <person name="Cunningham R."/>
            <person name="Davis J."/>
            <person name="Degroeve S."/>
            <person name="Dejardin A."/>
            <person name="Depamphilis C."/>
            <person name="Detter J."/>
            <person name="Dirks B."/>
            <person name="Dubchak I."/>
            <person name="Duplessis S."/>
            <person name="Ehlting J."/>
            <person name="Ellis B."/>
            <person name="Gendler K."/>
            <person name="Goodstein D."/>
            <person name="Gribskov M."/>
            <person name="Grimwood J."/>
            <person name="Groover A."/>
            <person name="Gunter L."/>
            <person name="Hamberger B."/>
            <person name="Heinze B."/>
            <person name="Helariutta Y."/>
            <person name="Henrissat B."/>
            <person name="Holligan D."/>
            <person name="Holt R."/>
            <person name="Huang W."/>
            <person name="Islam-Faridi N."/>
            <person name="Jones S."/>
            <person name="Jones-Rhoades M."/>
            <person name="Jorgensen R."/>
            <person name="Joshi C."/>
            <person name="Kangasjarvi J."/>
            <person name="Karlsson J."/>
            <person name="Kelleher C."/>
            <person name="Kirkpatrick R."/>
            <person name="Kirst M."/>
            <person name="Kohler A."/>
            <person name="Kalluri U."/>
            <person name="Larimer F."/>
            <person name="Leebens-Mack J."/>
            <person name="Leple J.C."/>
            <person name="Locascio P."/>
            <person name="Lou Y."/>
            <person name="Lucas S."/>
            <person name="Martin F."/>
            <person name="Montanini B."/>
            <person name="Napoli C."/>
            <person name="Nelson D.R."/>
            <person name="Nelson C."/>
            <person name="Nieminen K."/>
            <person name="Nilsson O."/>
            <person name="Pereda V."/>
            <person name="Peter G."/>
            <person name="Philippe R."/>
            <person name="Pilate G."/>
            <person name="Poliakov A."/>
            <person name="Razumovskaya J."/>
            <person name="Richardson P."/>
            <person name="Rinaldi C."/>
            <person name="Ritland K."/>
            <person name="Rouze P."/>
            <person name="Ryaboy D."/>
            <person name="Schmutz J."/>
            <person name="Schrader J."/>
            <person name="Segerman B."/>
            <person name="Shin H."/>
            <person name="Siddiqui A."/>
            <person name="Sterky F."/>
            <person name="Terry A."/>
            <person name="Tsai C.J."/>
            <person name="Uberbacher E."/>
            <person name="Unneberg P."/>
            <person name="Vahala J."/>
            <person name="Wall K."/>
            <person name="Wessler S."/>
            <person name="Yang G."/>
            <person name="Yin T."/>
            <person name="Douglas C."/>
            <person name="Marra M."/>
            <person name="Sandberg G."/>
            <person name="Van de Peer Y."/>
            <person name="Rokhsar D."/>
        </authorList>
    </citation>
    <scope>NUCLEOTIDE SEQUENCE [LARGE SCALE GENOMIC DNA]</scope>
    <source>
        <strain evidence="4">cv. Nisqually</strain>
    </source>
</reference>
<evidence type="ECO:0000256" key="1">
    <source>
        <dbReference type="SAM" id="MobiDB-lite"/>
    </source>
</evidence>
<dbReference type="AlphaFoldDB" id="A0A2K2AH19"/>
<gene>
    <name evidence="3" type="ORF">POPTR_005G150000</name>
</gene>
<evidence type="ECO:0000256" key="2">
    <source>
        <dbReference type="SAM" id="Phobius"/>
    </source>
</evidence>
<keyword evidence="4" id="KW-1185">Reference proteome</keyword>
<proteinExistence type="predicted"/>
<dbReference type="InParanoid" id="A0A2K2AH19"/>
<keyword evidence="2" id="KW-0472">Membrane</keyword>
<dbReference type="Proteomes" id="UP000006729">
    <property type="component" value="Chromosome 5"/>
</dbReference>
<name>A0A2K2AH19_POPTR</name>
<feature type="transmembrane region" description="Helical" evidence="2">
    <location>
        <begin position="44"/>
        <end position="62"/>
    </location>
</feature>